<evidence type="ECO:0000256" key="4">
    <source>
        <dbReference type="ARBA" id="ARBA00022692"/>
    </source>
</evidence>
<dbReference type="Proteomes" id="UP000241868">
    <property type="component" value="Unassembled WGS sequence"/>
</dbReference>
<evidence type="ECO:0000313" key="8">
    <source>
        <dbReference type="EMBL" id="PSJ80009.1"/>
    </source>
</evidence>
<organism evidence="8 9">
    <name type="scientific">Neisseria iguanae</name>
    <dbReference type="NCBI Taxonomy" id="90242"/>
    <lineage>
        <taxon>Bacteria</taxon>
        <taxon>Pseudomonadati</taxon>
        <taxon>Pseudomonadota</taxon>
        <taxon>Betaproteobacteria</taxon>
        <taxon>Neisseriales</taxon>
        <taxon>Neisseriaceae</taxon>
        <taxon>Neisseria</taxon>
    </lineage>
</organism>
<evidence type="ECO:0000256" key="2">
    <source>
        <dbReference type="ARBA" id="ARBA00011006"/>
    </source>
</evidence>
<protein>
    <submittedName>
        <fullName evidence="8">GlsB/YeaQ/YmgE family stress response membrane protein</fullName>
    </submittedName>
</protein>
<sequence>MGWLGTILVGFIVGVLAKILHPGNDKLGFIMTTILGIAGATLARVVGETLGWYQVGEGAGWIASTIFAIIILAVYTRIVKKG</sequence>
<accession>A0A2P7TZ58</accession>
<keyword evidence="5 7" id="KW-1133">Transmembrane helix</keyword>
<reference evidence="8 9" key="1">
    <citation type="submission" date="2018-03" db="EMBL/GenBank/DDBJ databases">
        <title>Neisseria weixii sp. nov., isolated from the intestinal contents of Tibetan Plateau pika (Ochotona curzoniae) in Yushu, Qinghai Province, China.</title>
        <authorList>
            <person name="Gui Z."/>
        </authorList>
    </citation>
    <scope>NUCLEOTIDE SEQUENCE [LARGE SCALE GENOMIC DNA]</scope>
    <source>
        <strain evidence="8 9">ATCC 51483</strain>
    </source>
</reference>
<dbReference type="OrthoDB" id="9811343at2"/>
<dbReference type="InterPro" id="IPR007341">
    <property type="entry name" value="Transgly_assoc"/>
</dbReference>
<evidence type="ECO:0000256" key="5">
    <source>
        <dbReference type="ARBA" id="ARBA00022989"/>
    </source>
</evidence>
<dbReference type="PANTHER" id="PTHR33884">
    <property type="entry name" value="UPF0410 PROTEIN YMGE"/>
    <property type="match status" value="1"/>
</dbReference>
<comment type="subcellular location">
    <subcellularLocation>
        <location evidence="1">Cell membrane</location>
        <topology evidence="1">Multi-pass membrane protein</topology>
    </subcellularLocation>
</comment>
<proteinExistence type="inferred from homology"/>
<name>A0A2P7TZ58_9NEIS</name>
<dbReference type="Pfam" id="PF04226">
    <property type="entry name" value="Transgly_assoc"/>
    <property type="match status" value="1"/>
</dbReference>
<evidence type="ECO:0000256" key="7">
    <source>
        <dbReference type="SAM" id="Phobius"/>
    </source>
</evidence>
<evidence type="ECO:0000256" key="3">
    <source>
        <dbReference type="ARBA" id="ARBA00022475"/>
    </source>
</evidence>
<comment type="similarity">
    <text evidence="2">Belongs to the UPF0410 family.</text>
</comment>
<evidence type="ECO:0000256" key="6">
    <source>
        <dbReference type="ARBA" id="ARBA00023136"/>
    </source>
</evidence>
<dbReference type="PANTHER" id="PTHR33884:SF7">
    <property type="entry name" value="BSL8023 PROTEIN"/>
    <property type="match status" value="1"/>
</dbReference>
<dbReference type="AlphaFoldDB" id="A0A2P7TZ58"/>
<feature type="transmembrane region" description="Helical" evidence="7">
    <location>
        <begin position="27"/>
        <end position="46"/>
    </location>
</feature>
<dbReference type="GO" id="GO:0005886">
    <property type="term" value="C:plasma membrane"/>
    <property type="evidence" value="ECO:0007669"/>
    <property type="project" value="UniProtKB-SubCell"/>
</dbReference>
<comment type="caution">
    <text evidence="8">The sequence shown here is derived from an EMBL/GenBank/DDBJ whole genome shotgun (WGS) entry which is preliminary data.</text>
</comment>
<keyword evidence="4 7" id="KW-0812">Transmembrane</keyword>
<dbReference type="EMBL" id="PXYY01000055">
    <property type="protein sequence ID" value="PSJ80009.1"/>
    <property type="molecule type" value="Genomic_DNA"/>
</dbReference>
<feature type="transmembrane region" description="Helical" evidence="7">
    <location>
        <begin position="58"/>
        <end position="78"/>
    </location>
</feature>
<evidence type="ECO:0000256" key="1">
    <source>
        <dbReference type="ARBA" id="ARBA00004651"/>
    </source>
</evidence>
<keyword evidence="6 7" id="KW-0472">Membrane</keyword>
<evidence type="ECO:0000313" key="9">
    <source>
        <dbReference type="Proteomes" id="UP000241868"/>
    </source>
</evidence>
<dbReference type="RefSeq" id="WP_106742080.1">
    <property type="nucleotide sequence ID" value="NZ_PXYY01000055.1"/>
</dbReference>
<keyword evidence="3" id="KW-1003">Cell membrane</keyword>
<keyword evidence="9" id="KW-1185">Reference proteome</keyword>
<gene>
    <name evidence="8" type="ORF">C7N83_08760</name>
</gene>